<dbReference type="Proteomes" id="UP001230504">
    <property type="component" value="Unassembled WGS sequence"/>
</dbReference>
<evidence type="ECO:0000313" key="3">
    <source>
        <dbReference type="Proteomes" id="UP001230504"/>
    </source>
</evidence>
<feature type="compositionally biased region" description="Basic and acidic residues" evidence="1">
    <location>
        <begin position="85"/>
        <end position="97"/>
    </location>
</feature>
<feature type="region of interest" description="Disordered" evidence="1">
    <location>
        <begin position="85"/>
        <end position="105"/>
    </location>
</feature>
<reference evidence="2" key="1">
    <citation type="submission" date="2021-06" db="EMBL/GenBank/DDBJ databases">
        <title>Comparative genomics, transcriptomics and evolutionary studies reveal genomic signatures of adaptation to plant cell wall in hemibiotrophic fungi.</title>
        <authorList>
            <consortium name="DOE Joint Genome Institute"/>
            <person name="Baroncelli R."/>
            <person name="Diaz J.F."/>
            <person name="Benocci T."/>
            <person name="Peng M."/>
            <person name="Battaglia E."/>
            <person name="Haridas S."/>
            <person name="Andreopoulos W."/>
            <person name="Labutti K."/>
            <person name="Pangilinan J."/>
            <person name="Floch G.L."/>
            <person name="Makela M.R."/>
            <person name="Henrissat B."/>
            <person name="Grigoriev I.V."/>
            <person name="Crouch J.A."/>
            <person name="De Vries R.P."/>
            <person name="Sukno S.A."/>
            <person name="Thon M.R."/>
        </authorList>
    </citation>
    <scope>NUCLEOTIDE SEQUENCE</scope>
    <source>
        <strain evidence="2">CBS 125086</strain>
    </source>
</reference>
<name>A0AAD8QG00_9PEZI</name>
<organism evidence="2 3">
    <name type="scientific">Colletotrichum navitas</name>
    <dbReference type="NCBI Taxonomy" id="681940"/>
    <lineage>
        <taxon>Eukaryota</taxon>
        <taxon>Fungi</taxon>
        <taxon>Dikarya</taxon>
        <taxon>Ascomycota</taxon>
        <taxon>Pezizomycotina</taxon>
        <taxon>Sordariomycetes</taxon>
        <taxon>Hypocreomycetidae</taxon>
        <taxon>Glomerellales</taxon>
        <taxon>Glomerellaceae</taxon>
        <taxon>Colletotrichum</taxon>
        <taxon>Colletotrichum graminicola species complex</taxon>
    </lineage>
</organism>
<evidence type="ECO:0000256" key="1">
    <source>
        <dbReference type="SAM" id="MobiDB-lite"/>
    </source>
</evidence>
<dbReference type="RefSeq" id="XP_060421139.1">
    <property type="nucleotide sequence ID" value="XM_060551979.1"/>
</dbReference>
<evidence type="ECO:0000313" key="2">
    <source>
        <dbReference type="EMBL" id="KAK1600643.1"/>
    </source>
</evidence>
<comment type="caution">
    <text evidence="2">The sequence shown here is derived from an EMBL/GenBank/DDBJ whole genome shotgun (WGS) entry which is preliminary data.</text>
</comment>
<accession>A0AAD8QG00</accession>
<dbReference type="AlphaFoldDB" id="A0AAD8QG00"/>
<sequence length="155" mass="18099">MTSWPLLSRRDHESFVRNHGHLGDRLRTGSPYETAVSEIRRCDYLAWSLASSRHHWHWCYTRHREAAALDMSHCRYWPSSRAQVDRKGREGKTHPHSADLSSLSLHPPGESATSWKTVTLGRNYFSSVRVLFILYFSLRNLDQRDQSPLHLVGFR</sequence>
<dbReference type="EMBL" id="JAHLJV010000001">
    <property type="protein sequence ID" value="KAK1600643.1"/>
    <property type="molecule type" value="Genomic_DNA"/>
</dbReference>
<proteinExistence type="predicted"/>
<keyword evidence="3" id="KW-1185">Reference proteome</keyword>
<protein>
    <submittedName>
        <fullName evidence="2">Uncharacterized protein</fullName>
    </submittedName>
</protein>
<gene>
    <name evidence="2" type="ORF">LY79DRAFT_26618</name>
</gene>
<dbReference type="GeneID" id="85436219"/>